<comment type="caution">
    <text evidence="3">The sequence shown here is derived from an EMBL/GenBank/DDBJ whole genome shotgun (WGS) entry which is preliminary data.</text>
</comment>
<evidence type="ECO:0000256" key="1">
    <source>
        <dbReference type="ARBA" id="ARBA00008874"/>
    </source>
</evidence>
<keyword evidence="4" id="KW-1185">Reference proteome</keyword>
<dbReference type="PANTHER" id="PTHR48014:SF23">
    <property type="entry name" value="PROTEIN KINASE DOMAIN-CONTAINING PROTEIN"/>
    <property type="match status" value="1"/>
</dbReference>
<dbReference type="InterPro" id="IPR047173">
    <property type="entry name" value="STRAD_A/B-like"/>
</dbReference>
<organism evidence="3 4">
    <name type="scientific">Helianthus annuus</name>
    <name type="common">Common sunflower</name>
    <dbReference type="NCBI Taxonomy" id="4232"/>
    <lineage>
        <taxon>Eukaryota</taxon>
        <taxon>Viridiplantae</taxon>
        <taxon>Streptophyta</taxon>
        <taxon>Embryophyta</taxon>
        <taxon>Tracheophyta</taxon>
        <taxon>Spermatophyta</taxon>
        <taxon>Magnoliopsida</taxon>
        <taxon>eudicotyledons</taxon>
        <taxon>Gunneridae</taxon>
        <taxon>Pentapetalae</taxon>
        <taxon>asterids</taxon>
        <taxon>campanulids</taxon>
        <taxon>Asterales</taxon>
        <taxon>Asteraceae</taxon>
        <taxon>Asteroideae</taxon>
        <taxon>Heliantheae alliance</taxon>
        <taxon>Heliantheae</taxon>
        <taxon>Helianthus</taxon>
    </lineage>
</organism>
<dbReference type="Gene3D" id="1.10.510.10">
    <property type="entry name" value="Transferase(Phosphotransferase) domain 1"/>
    <property type="match status" value="1"/>
</dbReference>
<dbReference type="PANTHER" id="PTHR48014">
    <property type="entry name" value="SERINE/THREONINE-PROTEIN KINASE FRAY2"/>
    <property type="match status" value="1"/>
</dbReference>
<dbReference type="InterPro" id="IPR011009">
    <property type="entry name" value="Kinase-like_dom_sf"/>
</dbReference>
<accession>A0A9K3EET3</accession>
<dbReference type="AlphaFoldDB" id="A0A9K3EET3"/>
<dbReference type="Pfam" id="PF00069">
    <property type="entry name" value="Pkinase"/>
    <property type="match status" value="1"/>
</dbReference>
<feature type="domain" description="Protein kinase" evidence="2">
    <location>
        <begin position="1"/>
        <end position="139"/>
    </location>
</feature>
<dbReference type="GO" id="GO:0043539">
    <property type="term" value="F:protein serine/threonine kinase activator activity"/>
    <property type="evidence" value="ECO:0007669"/>
    <property type="project" value="InterPro"/>
</dbReference>
<name>A0A9K3EET3_HELAN</name>
<proteinExistence type="inferred from homology"/>
<comment type="similarity">
    <text evidence="1">Belongs to the protein kinase superfamily. STE Ser/Thr protein kinase family. STE20 subfamily.</text>
</comment>
<evidence type="ECO:0000313" key="3">
    <source>
        <dbReference type="EMBL" id="KAF5772252.1"/>
    </source>
</evidence>
<sequence length="139" mass="15533">MPFMAGGSCLHMLKAFHPEGFEEVVIATILREVLKALEYLHRHGHIRCDVKAGNILISDHGAIKLGDLGVSACLFDSGDRQRARNTFCGTPCWMAPEIMEQLYGYDFRADIWSFGITALELAHGHAPFSKYPPMKVAWL</sequence>
<dbReference type="Proteomes" id="UP000215914">
    <property type="component" value="Unassembled WGS sequence"/>
</dbReference>
<keyword evidence="3" id="KW-0808">Transferase</keyword>
<dbReference type="EMBL" id="MNCJ02000328">
    <property type="protein sequence ID" value="KAF5772252.1"/>
    <property type="molecule type" value="Genomic_DNA"/>
</dbReference>
<protein>
    <recommendedName>
        <fullName evidence="2">Protein kinase domain-containing protein</fullName>
    </recommendedName>
</protein>
<dbReference type="SMART" id="SM00220">
    <property type="entry name" value="S_TKc"/>
    <property type="match status" value="1"/>
</dbReference>
<dbReference type="PROSITE" id="PS50011">
    <property type="entry name" value="PROTEIN_KINASE_DOM"/>
    <property type="match status" value="1"/>
</dbReference>
<dbReference type="Gramene" id="mRNA:HanXRQr2_Chr13g0574631">
    <property type="protein sequence ID" value="mRNA:HanXRQr2_Chr13g0574631"/>
    <property type="gene ID" value="HanXRQr2_Chr13g0574631"/>
</dbReference>
<reference evidence="3" key="2">
    <citation type="submission" date="2020-06" db="EMBL/GenBank/DDBJ databases">
        <title>Helianthus annuus Genome sequencing and assembly Release 2.</title>
        <authorList>
            <person name="Gouzy J."/>
            <person name="Langlade N."/>
            <person name="Munos S."/>
        </authorList>
    </citation>
    <scope>NUCLEOTIDE SEQUENCE</scope>
    <source>
        <tissue evidence="3">Leaves</tissue>
    </source>
</reference>
<dbReference type="GO" id="GO:0004672">
    <property type="term" value="F:protein kinase activity"/>
    <property type="evidence" value="ECO:0007669"/>
    <property type="project" value="InterPro"/>
</dbReference>
<dbReference type="SUPFAM" id="SSF56112">
    <property type="entry name" value="Protein kinase-like (PK-like)"/>
    <property type="match status" value="1"/>
</dbReference>
<evidence type="ECO:0000259" key="2">
    <source>
        <dbReference type="PROSITE" id="PS50011"/>
    </source>
</evidence>
<dbReference type="InterPro" id="IPR000719">
    <property type="entry name" value="Prot_kinase_dom"/>
</dbReference>
<dbReference type="OrthoDB" id="248923at2759"/>
<gene>
    <name evidence="3" type="ORF">HanXRQr2_Chr13g0574631</name>
</gene>
<evidence type="ECO:0000313" key="4">
    <source>
        <dbReference type="Proteomes" id="UP000215914"/>
    </source>
</evidence>
<reference evidence="3" key="1">
    <citation type="journal article" date="2017" name="Nature">
        <title>The sunflower genome provides insights into oil metabolism, flowering and Asterid evolution.</title>
        <authorList>
            <person name="Badouin H."/>
            <person name="Gouzy J."/>
            <person name="Grassa C.J."/>
            <person name="Murat F."/>
            <person name="Staton S.E."/>
            <person name="Cottret L."/>
            <person name="Lelandais-Briere C."/>
            <person name="Owens G.L."/>
            <person name="Carrere S."/>
            <person name="Mayjonade B."/>
            <person name="Legrand L."/>
            <person name="Gill N."/>
            <person name="Kane N.C."/>
            <person name="Bowers J.E."/>
            <person name="Hubner S."/>
            <person name="Bellec A."/>
            <person name="Berard A."/>
            <person name="Berges H."/>
            <person name="Blanchet N."/>
            <person name="Boniface M.C."/>
            <person name="Brunel D."/>
            <person name="Catrice O."/>
            <person name="Chaidir N."/>
            <person name="Claudel C."/>
            <person name="Donnadieu C."/>
            <person name="Faraut T."/>
            <person name="Fievet G."/>
            <person name="Helmstetter N."/>
            <person name="King M."/>
            <person name="Knapp S.J."/>
            <person name="Lai Z."/>
            <person name="Le Paslier M.C."/>
            <person name="Lippi Y."/>
            <person name="Lorenzon L."/>
            <person name="Mandel J.R."/>
            <person name="Marage G."/>
            <person name="Marchand G."/>
            <person name="Marquand E."/>
            <person name="Bret-Mestries E."/>
            <person name="Morien E."/>
            <person name="Nambeesan S."/>
            <person name="Nguyen T."/>
            <person name="Pegot-Espagnet P."/>
            <person name="Pouilly N."/>
            <person name="Raftis F."/>
            <person name="Sallet E."/>
            <person name="Schiex T."/>
            <person name="Thomas J."/>
            <person name="Vandecasteele C."/>
            <person name="Vares D."/>
            <person name="Vear F."/>
            <person name="Vautrin S."/>
            <person name="Crespi M."/>
            <person name="Mangin B."/>
            <person name="Burke J.M."/>
            <person name="Salse J."/>
            <person name="Munos S."/>
            <person name="Vincourt P."/>
            <person name="Rieseberg L.H."/>
            <person name="Langlade N.B."/>
        </authorList>
    </citation>
    <scope>NUCLEOTIDE SEQUENCE</scope>
    <source>
        <tissue evidence="3">Leaves</tissue>
    </source>
</reference>
<dbReference type="GO" id="GO:0005524">
    <property type="term" value="F:ATP binding"/>
    <property type="evidence" value="ECO:0007669"/>
    <property type="project" value="InterPro"/>
</dbReference>